<evidence type="ECO:0000259" key="11">
    <source>
        <dbReference type="PROSITE" id="PS50222"/>
    </source>
</evidence>
<dbReference type="EMBL" id="JADGKB010000118">
    <property type="protein sequence ID" value="KAJ3253146.1"/>
    <property type="molecule type" value="Genomic_DNA"/>
</dbReference>
<evidence type="ECO:0000256" key="4">
    <source>
        <dbReference type="PROSITE-ProRule" id="PRU00192"/>
    </source>
</evidence>
<feature type="domain" description="EF-hand" evidence="11">
    <location>
        <begin position="193"/>
        <end position="228"/>
    </location>
</feature>
<dbReference type="InterPro" id="IPR001331">
    <property type="entry name" value="GDS_CDC24_CS"/>
</dbReference>
<evidence type="ECO:0000256" key="2">
    <source>
        <dbReference type="ARBA" id="ARBA00022443"/>
    </source>
</evidence>
<dbReference type="SMART" id="SM00027">
    <property type="entry name" value="EH"/>
    <property type="match status" value="1"/>
</dbReference>
<organism evidence="12 13">
    <name type="scientific">Boothiomyces macroporosus</name>
    <dbReference type="NCBI Taxonomy" id="261099"/>
    <lineage>
        <taxon>Eukaryota</taxon>
        <taxon>Fungi</taxon>
        <taxon>Fungi incertae sedis</taxon>
        <taxon>Chytridiomycota</taxon>
        <taxon>Chytridiomycota incertae sedis</taxon>
        <taxon>Chytridiomycetes</taxon>
        <taxon>Rhizophydiales</taxon>
        <taxon>Terramycetaceae</taxon>
        <taxon>Boothiomyces</taxon>
    </lineage>
</organism>
<dbReference type="PROSITE" id="PS50002">
    <property type="entry name" value="SH3"/>
    <property type="match status" value="2"/>
</dbReference>
<keyword evidence="3" id="KW-0963">Cytoplasm</keyword>
<dbReference type="SUPFAM" id="SSF50044">
    <property type="entry name" value="SH3-domain"/>
    <property type="match status" value="2"/>
</dbReference>
<evidence type="ECO:0000259" key="7">
    <source>
        <dbReference type="PROSITE" id="PS50002"/>
    </source>
</evidence>
<sequence>MFLTKATVNGNPLPQQLPVHIQQQVQQAIQANQPMISQMTGMPGPQIANIQMGLQPQMTGMRPQMTGMPVQPQMTGIPTLPGPQITNIQMGLQPQMTGMPVQMAGIRPQMTGMSGLQNMQPNMTGSSVQSGQQGLFNNHHQMRNLMTTPVSNQWAVSPQEKQQYEAIFKSYDPESTGFLSGDRARAVFAQSQLRENMLAHIWGLCDMQKRGKLNLDEFCVAMHLIYKKLNGFDLPTTLPPNLVPPSQRELSALSEFAKLDVLQSNQPQPNRISPAASLMGISTIAQGMSASNSISSLNMPEENEGKRQELVKKVEEQRRIIHENKEKAEQLNKSSNQLEVKFGEMKQKALKEMEKLPLLYETKENLLKNKKTTFGPLLSQSEIEFFRKVSVEIPVLITELKANTVKVAERQAERVRTTFANNPASAEPVVNKAAALLAERMAKLGVKSTLSTNVPAPLAQQNKPTLTDELAKIETEKLQRLQQIEAIESRFGHYTSTIQSAISSNPETAEVLWNPSPSDKSKYEGGIGLDTKIGIQLYTELRALATRVQQFQATYAPSTINTPKTSSFTPATSFIPAATFNNTGNSTAFSATSSFNAPSVPLSNYSLQTAANQPSYQPSLGVSDVMKQAEEAIRQARERTAKITSPEFGRKSVTTPTIPAPAKRYSFTAQSPNIPVPAPTVTLPPVPPPVPQPIHTPAPISSIYSQSSTAGHGFSSHAGQAFAQQPVSSTPEERGPSAMQLMREKEKHYLEEQKNIKTSKKSPKPDFARPPSPPKPLELQRPFSPTRPVDLQRPTSPAKHADLPRPPTPVKPAELRPASPTKPAEFTRAPSPVKHPEVHRPPSPAKPHQVAQAASGAPPPPPPPVVPVAQTITTTLPPKPNPVPEQSLPSNPLFSSGLGDALSKYRKNVGNDSETDGNESEWSSYSPDKKSPAFSLPVSTIPEVVPPVALPVAPPVAGGPPPPPPPMPTLNSDGSVAAIKIESTEESRDSSVSKPKPKPQDIGAVGPNLFDLMKTHTLKKTGIHTDSAERVSTVKADKEPPAFDPLAQIKAREAEKSKPSNLDINHNLAPQSNPFSTAATPVNPFSTGVTPVAFNMPSITSDESWEVVSDKHQSEPSPTKDFMQYEVVVGFDFQGNGPDDLQVLTGEVLVVEKEEGEWLVCKTQNGHTGYIPKTFVKTKEMEVKLEPVGSAEVLFDFEARNADEITVTAGQVVQILAKPENEWWVVQHADKSGLVPSNFLKELLPGELEDVNTGDDDDAGDDGNDNGNPFASNPFLTAPRRKSGQSDSGNPFGSGPMGRNPFGSYEMVDAPINPTEEKNRSEAVVELIQTERAYVEDLQTMVEYFYNPMLEMEVNVELLFSNLLEILCVNSTVLEEFEKSFAAGEPIGQVLLNHLDDLECYKGYCENMAKASAYLQSCRTENPSIQEFLKVQQNLPQCKHLDLSSFLLKPMQRITRYSLLLRQIKHYTPKNHPHHDTSLIAFQLSEEFLEKINSAVKVQESVAKIKEIIKVLDLEIPQEQYKLDLTLPTRTMGTRIFHHEGVIFKNKSGRKLQAYLFSDFLLLASAKTGGKPLGLYRKPLMLDHLSIREAIKLPQKDTGDITNCSFQIIYEGEIITLRTTNVSEKRQWINLAEAAIKEFKLSMIKEKSSVNMNNAQQAIGTVRVKLLEGVHRSDPNSMYILTVEPKKVFAILRIGSQSMRSEMVNPPKLVFNQSFIFTIYSLDESLKVSLHTYDKYSPDEYLGYSEIQLDFLEYYGGKETEKIQLVMKDSQGESVYIQMMYRPT</sequence>
<feature type="region of interest" description="Disordered" evidence="6">
    <location>
        <begin position="755"/>
        <end position="936"/>
    </location>
</feature>
<dbReference type="Gene3D" id="2.30.30.40">
    <property type="entry name" value="SH3 Domains"/>
    <property type="match status" value="2"/>
</dbReference>
<accession>A0AAD5Y3E5</accession>
<evidence type="ECO:0000259" key="9">
    <source>
        <dbReference type="PROSITE" id="PS50010"/>
    </source>
</evidence>
<feature type="region of interest" description="Disordered" evidence="6">
    <location>
        <begin position="949"/>
        <end position="1005"/>
    </location>
</feature>
<feature type="region of interest" description="Disordered" evidence="6">
    <location>
        <begin position="700"/>
        <end position="738"/>
    </location>
</feature>
<dbReference type="SMART" id="SM00325">
    <property type="entry name" value="RhoGEF"/>
    <property type="match status" value="1"/>
</dbReference>
<evidence type="ECO:0000256" key="1">
    <source>
        <dbReference type="ARBA" id="ARBA00004496"/>
    </source>
</evidence>
<dbReference type="InterPro" id="IPR011992">
    <property type="entry name" value="EF-hand-dom_pair"/>
</dbReference>
<evidence type="ECO:0000256" key="6">
    <source>
        <dbReference type="SAM" id="MobiDB-lite"/>
    </source>
</evidence>
<dbReference type="Proteomes" id="UP001210925">
    <property type="component" value="Unassembled WGS sequence"/>
</dbReference>
<keyword evidence="2 4" id="KW-0728">SH3 domain</keyword>
<feature type="compositionally biased region" description="Basic and acidic residues" evidence="6">
    <location>
        <begin position="982"/>
        <end position="991"/>
    </location>
</feature>
<protein>
    <submittedName>
        <fullName evidence="12">Intersectin 1 (SH3 domain protein)</fullName>
    </submittedName>
</protein>
<feature type="coiled-coil region" evidence="5">
    <location>
        <begin position="307"/>
        <end position="348"/>
    </location>
</feature>
<dbReference type="SMART" id="SM00326">
    <property type="entry name" value="SH3"/>
    <property type="match status" value="2"/>
</dbReference>
<evidence type="ECO:0000313" key="12">
    <source>
        <dbReference type="EMBL" id="KAJ3253146.1"/>
    </source>
</evidence>
<dbReference type="SUPFAM" id="SSF48065">
    <property type="entry name" value="DBL homology domain (DH-domain)"/>
    <property type="match status" value="1"/>
</dbReference>
<dbReference type="GO" id="GO:0005737">
    <property type="term" value="C:cytoplasm"/>
    <property type="evidence" value="ECO:0007669"/>
    <property type="project" value="UniProtKB-SubCell"/>
</dbReference>
<evidence type="ECO:0000259" key="10">
    <source>
        <dbReference type="PROSITE" id="PS50031"/>
    </source>
</evidence>
<dbReference type="PANTHER" id="PTHR46006:SF6">
    <property type="entry name" value="INTERSECTIN-2 ISOFORM X1"/>
    <property type="match status" value="1"/>
</dbReference>
<feature type="domain" description="SH3" evidence="7">
    <location>
        <begin position="1120"/>
        <end position="1181"/>
    </location>
</feature>
<dbReference type="InterPro" id="IPR001452">
    <property type="entry name" value="SH3_domain"/>
</dbReference>
<dbReference type="Pfam" id="PF00621">
    <property type="entry name" value="RhoGEF"/>
    <property type="match status" value="1"/>
</dbReference>
<evidence type="ECO:0000259" key="8">
    <source>
        <dbReference type="PROSITE" id="PS50003"/>
    </source>
</evidence>
<feature type="domain" description="EH" evidence="10">
    <location>
        <begin position="160"/>
        <end position="249"/>
    </location>
</feature>
<dbReference type="GO" id="GO:0005085">
    <property type="term" value="F:guanyl-nucleotide exchange factor activity"/>
    <property type="evidence" value="ECO:0007669"/>
    <property type="project" value="InterPro"/>
</dbReference>
<keyword evidence="13" id="KW-1185">Reference proteome</keyword>
<dbReference type="Gene3D" id="1.10.238.10">
    <property type="entry name" value="EF-hand"/>
    <property type="match status" value="1"/>
</dbReference>
<dbReference type="InterPro" id="IPR051480">
    <property type="entry name" value="Endocytic_GEF_Adapter"/>
</dbReference>
<dbReference type="PROSITE" id="PS00741">
    <property type="entry name" value="DH_1"/>
    <property type="match status" value="1"/>
</dbReference>
<comment type="subcellular location">
    <subcellularLocation>
        <location evidence="1">Cytoplasm</location>
    </subcellularLocation>
</comment>
<dbReference type="CDD" id="cd00030">
    <property type="entry name" value="C2"/>
    <property type="match status" value="1"/>
</dbReference>
<name>A0AAD5Y3E5_9FUNG</name>
<dbReference type="InterPro" id="IPR001849">
    <property type="entry name" value="PH_domain"/>
</dbReference>
<dbReference type="CDD" id="cd00174">
    <property type="entry name" value="SH3"/>
    <property type="match status" value="1"/>
</dbReference>
<reference evidence="12" key="1">
    <citation type="submission" date="2020-05" db="EMBL/GenBank/DDBJ databases">
        <title>Phylogenomic resolution of chytrid fungi.</title>
        <authorList>
            <person name="Stajich J.E."/>
            <person name="Amses K."/>
            <person name="Simmons R."/>
            <person name="Seto K."/>
            <person name="Myers J."/>
            <person name="Bonds A."/>
            <person name="Quandt C.A."/>
            <person name="Barry K."/>
            <person name="Liu P."/>
            <person name="Grigoriev I."/>
            <person name="Longcore J.E."/>
            <person name="James T.Y."/>
        </authorList>
    </citation>
    <scope>NUCLEOTIDE SEQUENCE</scope>
    <source>
        <strain evidence="12">PLAUS21</strain>
    </source>
</reference>
<feature type="domain" description="DH" evidence="9">
    <location>
        <begin position="1319"/>
        <end position="1495"/>
    </location>
</feature>
<dbReference type="CDD" id="cd00160">
    <property type="entry name" value="RhoGEF"/>
    <property type="match status" value="1"/>
</dbReference>
<dbReference type="GO" id="GO:0005509">
    <property type="term" value="F:calcium ion binding"/>
    <property type="evidence" value="ECO:0007669"/>
    <property type="project" value="InterPro"/>
</dbReference>
<dbReference type="CDD" id="cd00052">
    <property type="entry name" value="EH"/>
    <property type="match status" value="1"/>
</dbReference>
<feature type="compositionally biased region" description="Pro residues" evidence="6">
    <location>
        <begin position="857"/>
        <end position="866"/>
    </location>
</feature>
<feature type="domain" description="PH" evidence="8">
    <location>
        <begin position="1536"/>
        <end position="1637"/>
    </location>
</feature>
<dbReference type="InterPro" id="IPR035899">
    <property type="entry name" value="DBL_dom_sf"/>
</dbReference>
<dbReference type="InterPro" id="IPR002048">
    <property type="entry name" value="EF_hand_dom"/>
</dbReference>
<dbReference type="InterPro" id="IPR036028">
    <property type="entry name" value="SH3-like_dom_sf"/>
</dbReference>
<proteinExistence type="predicted"/>
<dbReference type="InterPro" id="IPR035892">
    <property type="entry name" value="C2_domain_sf"/>
</dbReference>
<comment type="caution">
    <text evidence="12">The sequence shown here is derived from an EMBL/GenBank/DDBJ whole genome shotgun (WGS) entry which is preliminary data.</text>
</comment>
<dbReference type="PROSITE" id="PS50003">
    <property type="entry name" value="PH_DOMAIN"/>
    <property type="match status" value="1"/>
</dbReference>
<dbReference type="Pfam" id="PF00018">
    <property type="entry name" value="SH3_1"/>
    <property type="match status" value="2"/>
</dbReference>
<dbReference type="GO" id="GO:0035025">
    <property type="term" value="P:positive regulation of Rho protein signal transduction"/>
    <property type="evidence" value="ECO:0007669"/>
    <property type="project" value="TreeGrafter"/>
</dbReference>
<dbReference type="PROSITE" id="PS50031">
    <property type="entry name" value="EH"/>
    <property type="match status" value="1"/>
</dbReference>
<dbReference type="InterPro" id="IPR000261">
    <property type="entry name" value="EH_dom"/>
</dbReference>
<dbReference type="SUPFAM" id="SSF49562">
    <property type="entry name" value="C2 domain (Calcium/lipid-binding domain, CaLB)"/>
    <property type="match status" value="1"/>
</dbReference>
<feature type="region of interest" description="Disordered" evidence="6">
    <location>
        <begin position="1248"/>
        <end position="1308"/>
    </location>
</feature>
<dbReference type="Pfam" id="PF12763">
    <property type="entry name" value="EH"/>
    <property type="match status" value="1"/>
</dbReference>
<dbReference type="SMART" id="SM00233">
    <property type="entry name" value="PH"/>
    <property type="match status" value="1"/>
</dbReference>
<dbReference type="SUPFAM" id="SSF50729">
    <property type="entry name" value="PH domain-like"/>
    <property type="match status" value="1"/>
</dbReference>
<gene>
    <name evidence="12" type="primary">ITSN1_2</name>
    <name evidence="12" type="ORF">HK103_000841</name>
</gene>
<dbReference type="GO" id="GO:0035556">
    <property type="term" value="P:intracellular signal transduction"/>
    <property type="evidence" value="ECO:0007669"/>
    <property type="project" value="InterPro"/>
</dbReference>
<keyword evidence="5" id="KW-0175">Coiled coil</keyword>
<dbReference type="InterPro" id="IPR011993">
    <property type="entry name" value="PH-like_dom_sf"/>
</dbReference>
<dbReference type="Gene3D" id="1.20.900.10">
    <property type="entry name" value="Dbl homology (DH) domain"/>
    <property type="match status" value="1"/>
</dbReference>
<feature type="compositionally biased region" description="Pro residues" evidence="6">
    <location>
        <begin position="949"/>
        <end position="968"/>
    </location>
</feature>
<evidence type="ECO:0000313" key="13">
    <source>
        <dbReference type="Proteomes" id="UP001210925"/>
    </source>
</evidence>
<dbReference type="Pfam" id="PF16652">
    <property type="entry name" value="PH_13"/>
    <property type="match status" value="1"/>
</dbReference>
<dbReference type="PROSITE" id="PS50010">
    <property type="entry name" value="DH_2"/>
    <property type="match status" value="1"/>
</dbReference>
<dbReference type="InterPro" id="IPR000219">
    <property type="entry name" value="DH_dom"/>
</dbReference>
<dbReference type="PANTHER" id="PTHR46006">
    <property type="entry name" value="RHO GUANINE NUCLEOTIDE EXCHANGE FACTOR AT 64C, ISOFORM A"/>
    <property type="match status" value="1"/>
</dbReference>
<dbReference type="Gene3D" id="2.60.40.150">
    <property type="entry name" value="C2 domain"/>
    <property type="match status" value="1"/>
</dbReference>
<dbReference type="SUPFAM" id="SSF47473">
    <property type="entry name" value="EF-hand"/>
    <property type="match status" value="1"/>
</dbReference>
<feature type="domain" description="SH3" evidence="7">
    <location>
        <begin position="1186"/>
        <end position="1245"/>
    </location>
</feature>
<evidence type="ECO:0000256" key="3">
    <source>
        <dbReference type="ARBA" id="ARBA00022490"/>
    </source>
</evidence>
<evidence type="ECO:0000256" key="5">
    <source>
        <dbReference type="SAM" id="Coils"/>
    </source>
</evidence>
<dbReference type="Gene3D" id="2.30.29.30">
    <property type="entry name" value="Pleckstrin-homology domain (PH domain)/Phosphotyrosine-binding domain (PTB)"/>
    <property type="match status" value="1"/>
</dbReference>
<dbReference type="PROSITE" id="PS50222">
    <property type="entry name" value="EF_HAND_2"/>
    <property type="match status" value="1"/>
</dbReference>
<feature type="compositionally biased region" description="Acidic residues" evidence="6">
    <location>
        <begin position="1248"/>
        <end position="1264"/>
    </location>
</feature>